<gene>
    <name evidence="2" type="ORF">RDT67_06740</name>
</gene>
<reference evidence="2" key="1">
    <citation type="submission" date="2023-08" db="EMBL/GenBank/DDBJ databases">
        <title>The Comparative Genomic Analysis of Yersiniaceae from Polar Regions.</title>
        <authorList>
            <person name="Goncharov A."/>
            <person name="Aslanov B."/>
            <person name="Kolodzhieva V."/>
            <person name="Azarov D."/>
            <person name="Mochov A."/>
            <person name="Lebedeva E."/>
        </authorList>
    </citation>
    <scope>NUCLEOTIDE SEQUENCE</scope>
    <source>
        <strain evidence="2">Vf</strain>
    </source>
</reference>
<dbReference type="EMBL" id="JAVIGA010000005">
    <property type="protein sequence ID" value="MDQ9126129.1"/>
    <property type="molecule type" value="Genomic_DNA"/>
</dbReference>
<dbReference type="AlphaFoldDB" id="A0AAJ2D8J1"/>
<proteinExistence type="predicted"/>
<dbReference type="PANTHER" id="PTHR31460:SF3">
    <property type="entry name" value="MESOCENTIN"/>
    <property type="match status" value="1"/>
</dbReference>
<evidence type="ECO:0000256" key="1">
    <source>
        <dbReference type="SAM" id="SignalP"/>
    </source>
</evidence>
<dbReference type="Proteomes" id="UP001224622">
    <property type="component" value="Unassembled WGS sequence"/>
</dbReference>
<feature type="signal peptide" evidence="1">
    <location>
        <begin position="1"/>
        <end position="29"/>
    </location>
</feature>
<protein>
    <recommendedName>
        <fullName evidence="4">Sugar lactone lactonase YvrE</fullName>
    </recommendedName>
</protein>
<dbReference type="Gene3D" id="2.120.10.30">
    <property type="entry name" value="TolB, C-terminal domain"/>
    <property type="match status" value="1"/>
</dbReference>
<name>A0AAJ2D8J1_SERFO</name>
<dbReference type="InterPro" id="IPR011042">
    <property type="entry name" value="6-blade_b-propeller_TolB-like"/>
</dbReference>
<evidence type="ECO:0000313" key="2">
    <source>
        <dbReference type="EMBL" id="MDQ9126129.1"/>
    </source>
</evidence>
<sequence length="328" mass="35357">MESKNLKSCLIRAVSAVSLAALISNAACAETKIASPGQVSSSLWPTTLSLPTGQRPEGIAIKGTQAFVTSYVDGTIFRFDLRTGQRTVLTKGSGQGAIGILLDNNGRLFIAGGMGGDLRVIDSNTGNVLKKYRLAKDLRKTAVNDLTILNGNLYVTDSFAPVIYKVPLPSDGQLPDQRDIKIIPLDGVKYAGEGDQGWNANGITPTPDGKALLLVQTNTGILYRVDPENGKSTPVDIQGADLSWSDGMRLEGQTLYVVRNTSNKLIVLHINQDGSKGKLLSETADPRFDTPTTLARFGERLYLTNARFYSKDPKNTEYVITAIPDPEI</sequence>
<dbReference type="SUPFAM" id="SSF63829">
    <property type="entry name" value="Calcium-dependent phosphotriesterase"/>
    <property type="match status" value="1"/>
</dbReference>
<dbReference type="InterPro" id="IPR053224">
    <property type="entry name" value="Sensory_adhesion_molecule"/>
</dbReference>
<evidence type="ECO:0000313" key="3">
    <source>
        <dbReference type="Proteomes" id="UP001224622"/>
    </source>
</evidence>
<accession>A0AAJ2D8J1</accession>
<comment type="caution">
    <text evidence="2">The sequence shown here is derived from an EMBL/GenBank/DDBJ whole genome shotgun (WGS) entry which is preliminary data.</text>
</comment>
<evidence type="ECO:0008006" key="4">
    <source>
        <dbReference type="Google" id="ProtNLM"/>
    </source>
</evidence>
<dbReference type="PANTHER" id="PTHR31460">
    <property type="match status" value="1"/>
</dbReference>
<organism evidence="2 3">
    <name type="scientific">Serratia fonticola</name>
    <dbReference type="NCBI Taxonomy" id="47917"/>
    <lineage>
        <taxon>Bacteria</taxon>
        <taxon>Pseudomonadati</taxon>
        <taxon>Pseudomonadota</taxon>
        <taxon>Gammaproteobacteria</taxon>
        <taxon>Enterobacterales</taxon>
        <taxon>Yersiniaceae</taxon>
        <taxon>Serratia</taxon>
    </lineage>
</organism>
<keyword evidence="1" id="KW-0732">Signal</keyword>
<feature type="chain" id="PRO_5042492771" description="Sugar lactone lactonase YvrE" evidence="1">
    <location>
        <begin position="30"/>
        <end position="328"/>
    </location>
</feature>